<organism evidence="1 2">
    <name type="scientific">Agrobacterium bohemicum</name>
    <dbReference type="NCBI Taxonomy" id="2052828"/>
    <lineage>
        <taxon>Bacteria</taxon>
        <taxon>Pseudomonadati</taxon>
        <taxon>Pseudomonadota</taxon>
        <taxon>Alphaproteobacteria</taxon>
        <taxon>Hyphomicrobiales</taxon>
        <taxon>Rhizobiaceae</taxon>
        <taxon>Rhizobium/Agrobacterium group</taxon>
        <taxon>Agrobacterium</taxon>
    </lineage>
</organism>
<protein>
    <submittedName>
        <fullName evidence="1">Uncharacterized protein</fullName>
    </submittedName>
</protein>
<proteinExistence type="predicted"/>
<dbReference type="STRING" id="2052828.ATO67_20140"/>
<evidence type="ECO:0000313" key="2">
    <source>
        <dbReference type="Proteomes" id="UP000070498"/>
    </source>
</evidence>
<sequence length="65" mass="7214">MTEPESSARFTMRKNASDPYWTIFDAVTAAPAIVNDVPIIALEEDETEDMASLLNAQQIRAQTDI</sequence>
<dbReference type="AlphaFoldDB" id="A0A135P7A9"/>
<gene>
    <name evidence="1" type="ORF">ATO67_20140</name>
</gene>
<keyword evidence="2" id="KW-1185">Reference proteome</keyword>
<dbReference type="RefSeq" id="WP_067653304.1">
    <property type="nucleotide sequence ID" value="NZ_KQ961036.1"/>
</dbReference>
<reference evidence="1 2" key="1">
    <citation type="submission" date="2015-11" db="EMBL/GenBank/DDBJ databases">
        <title>Draft genome sequence of Agrobacterium sp. R89-1.</title>
        <authorList>
            <person name="Zahradnik J."/>
            <person name="Kyslikova E."/>
            <person name="Palyzova A."/>
            <person name="Kyslik P."/>
        </authorList>
    </citation>
    <scope>NUCLEOTIDE SEQUENCE [LARGE SCALE GENOMIC DNA]</scope>
    <source>
        <strain evidence="1 2">R89-1</strain>
    </source>
</reference>
<accession>A0A135P7A9</accession>
<name>A0A135P7A9_9HYPH</name>
<dbReference type="EMBL" id="LNUW01000007">
    <property type="protein sequence ID" value="KXG87317.1"/>
    <property type="molecule type" value="Genomic_DNA"/>
</dbReference>
<comment type="caution">
    <text evidence="1">The sequence shown here is derived from an EMBL/GenBank/DDBJ whole genome shotgun (WGS) entry which is preliminary data.</text>
</comment>
<evidence type="ECO:0000313" key="1">
    <source>
        <dbReference type="EMBL" id="KXG87317.1"/>
    </source>
</evidence>
<dbReference type="OrthoDB" id="8450379at2"/>
<dbReference type="Proteomes" id="UP000070498">
    <property type="component" value="Unassembled WGS sequence"/>
</dbReference>